<comment type="caution">
    <text evidence="1">The sequence shown here is derived from an EMBL/GenBank/DDBJ whole genome shotgun (WGS) entry which is preliminary data.</text>
</comment>
<protein>
    <submittedName>
        <fullName evidence="1">Uncharacterized protein</fullName>
    </submittedName>
</protein>
<proteinExistence type="predicted"/>
<sequence>MPALCELNKFIFGSAARHLLAKYRGVDVREFPRKCCSDHQEKRNMSEAFALNNMITTIGLGICGDEKGILQRVRENEFDRCLQFNSLIGHYETPNMHLVTTVKFSRGGVVHNCGLPQLTRLELMLLEKAALEIKKREIMAKQYIHYVEDPKCRPPLFKVKETEEKNILQQKFVR</sequence>
<keyword evidence="2" id="KW-1185">Reference proteome</keyword>
<reference evidence="1" key="1">
    <citation type="journal article" date="2023" name="Insect Mol. Biol.">
        <title>Genome sequencing provides insights into the evolution of gene families encoding plant cell wall-degrading enzymes in longhorned beetles.</title>
        <authorList>
            <person name="Shin N.R."/>
            <person name="Okamura Y."/>
            <person name="Kirsch R."/>
            <person name="Pauchet Y."/>
        </authorList>
    </citation>
    <scope>NUCLEOTIDE SEQUENCE</scope>
    <source>
        <strain evidence="1">AMC_N1</strain>
    </source>
</reference>
<dbReference type="Proteomes" id="UP001162162">
    <property type="component" value="Unassembled WGS sequence"/>
</dbReference>
<dbReference type="EMBL" id="JAPWTK010000012">
    <property type="protein sequence ID" value="KAJ8959595.1"/>
    <property type="molecule type" value="Genomic_DNA"/>
</dbReference>
<name>A0AAV8Z676_9CUCU</name>
<evidence type="ECO:0000313" key="1">
    <source>
        <dbReference type="EMBL" id="KAJ8959595.1"/>
    </source>
</evidence>
<accession>A0AAV8Z676</accession>
<evidence type="ECO:0000313" key="2">
    <source>
        <dbReference type="Proteomes" id="UP001162162"/>
    </source>
</evidence>
<dbReference type="AlphaFoldDB" id="A0AAV8Z676"/>
<organism evidence="1 2">
    <name type="scientific">Aromia moschata</name>
    <dbReference type="NCBI Taxonomy" id="1265417"/>
    <lineage>
        <taxon>Eukaryota</taxon>
        <taxon>Metazoa</taxon>
        <taxon>Ecdysozoa</taxon>
        <taxon>Arthropoda</taxon>
        <taxon>Hexapoda</taxon>
        <taxon>Insecta</taxon>
        <taxon>Pterygota</taxon>
        <taxon>Neoptera</taxon>
        <taxon>Endopterygota</taxon>
        <taxon>Coleoptera</taxon>
        <taxon>Polyphaga</taxon>
        <taxon>Cucujiformia</taxon>
        <taxon>Chrysomeloidea</taxon>
        <taxon>Cerambycidae</taxon>
        <taxon>Cerambycinae</taxon>
        <taxon>Callichromatini</taxon>
        <taxon>Aromia</taxon>
    </lineage>
</organism>
<gene>
    <name evidence="1" type="ORF">NQ318_021780</name>
</gene>